<dbReference type="NCBIfam" id="TIGR04183">
    <property type="entry name" value="Por_Secre_tail"/>
    <property type="match status" value="1"/>
</dbReference>
<reference evidence="2 3" key="1">
    <citation type="submission" date="2016-11" db="EMBL/GenBank/DDBJ databases">
        <authorList>
            <person name="Jaros S."/>
            <person name="Januszkiewicz K."/>
            <person name="Wedrychowicz H."/>
        </authorList>
    </citation>
    <scope>NUCLEOTIDE SEQUENCE [LARGE SCALE GENOMIC DNA]</scope>
    <source>
        <strain evidence="2 3">DSM 24574</strain>
    </source>
</reference>
<dbReference type="AlphaFoldDB" id="A0A1M5N656"/>
<name>A0A1M5N656_9BACT</name>
<dbReference type="OrthoDB" id="847589at2"/>
<sequence>MNVKLLSVPKLRWLWATGFFFLFVSTIRAQSIEDGNRYFFECGGTTVEYSVTVDRQQDIVWTVNGGVFPDYSNSIQTQLATTESSPGQYTSKIKVKWSPWSSTTQATISAAGNFLSSISKNVDIAHLSIPIAASPTTVHSGSPVTLTASPTSGYTNPVYNSYTWTSSSNGNLATTTGSSVTANPIIPLSGSPTTATFTVKINYTVNLYVNTTLVRQAKCDDSNSLTVPLSASVVTGNTICCSQCIGTGTAPAGLDQKSGVSLGGASQYLYQWYSSTNGTTFTQILGAISSAYSPPALSQTTWYVRAVNLGSFSNIVKMDVYPQNLTWAYYSFSANADVKAINSIVITEDQFASTGITGNFIAGNSIVVRPTVSARITPGINLKIASPCAPPGGRVGDVEEVVKGDMTIVPDTTGAVVKLNPSQGAPTSQGAMSYYIYTDDNTQYLWAYPNPVKDVLKVKYRVKVEGPVKLVITNEKGSLMTTLVDRASVPQGTYETSVNMGQMGTGVYLFTLIANGKKQTQKVVVQ</sequence>
<proteinExistence type="predicted"/>
<dbReference type="EMBL" id="FQWQ01000001">
    <property type="protein sequence ID" value="SHG85066.1"/>
    <property type="molecule type" value="Genomic_DNA"/>
</dbReference>
<dbReference type="Pfam" id="PF18962">
    <property type="entry name" value="Por_Secre_tail"/>
    <property type="match status" value="1"/>
</dbReference>
<evidence type="ECO:0000313" key="2">
    <source>
        <dbReference type="EMBL" id="SHG85066.1"/>
    </source>
</evidence>
<gene>
    <name evidence="2" type="ORF">SAMN04488109_2130</name>
</gene>
<dbReference type="STRING" id="947013.SAMN04488109_2130"/>
<dbReference type="RefSeq" id="WP_084138016.1">
    <property type="nucleotide sequence ID" value="NZ_FQWQ01000001.1"/>
</dbReference>
<feature type="domain" description="Secretion system C-terminal sorting" evidence="1">
    <location>
        <begin position="448"/>
        <end position="525"/>
    </location>
</feature>
<protein>
    <submittedName>
        <fullName evidence="2">Por secretion system C-terminal sorting domain-containing protein</fullName>
    </submittedName>
</protein>
<dbReference type="InterPro" id="IPR026444">
    <property type="entry name" value="Secre_tail"/>
</dbReference>
<evidence type="ECO:0000259" key="1">
    <source>
        <dbReference type="Pfam" id="PF18962"/>
    </source>
</evidence>
<keyword evidence="3" id="KW-1185">Reference proteome</keyword>
<dbReference type="Proteomes" id="UP000184212">
    <property type="component" value="Unassembled WGS sequence"/>
</dbReference>
<accession>A0A1M5N656</accession>
<organism evidence="2 3">
    <name type="scientific">Chryseolinea serpens</name>
    <dbReference type="NCBI Taxonomy" id="947013"/>
    <lineage>
        <taxon>Bacteria</taxon>
        <taxon>Pseudomonadati</taxon>
        <taxon>Bacteroidota</taxon>
        <taxon>Cytophagia</taxon>
        <taxon>Cytophagales</taxon>
        <taxon>Fulvivirgaceae</taxon>
        <taxon>Chryseolinea</taxon>
    </lineage>
</organism>
<evidence type="ECO:0000313" key="3">
    <source>
        <dbReference type="Proteomes" id="UP000184212"/>
    </source>
</evidence>